<dbReference type="PROSITE" id="PS50106">
    <property type="entry name" value="PDZ"/>
    <property type="match status" value="1"/>
</dbReference>
<evidence type="ECO:0000256" key="6">
    <source>
        <dbReference type="ARBA" id="ARBA00022801"/>
    </source>
</evidence>
<evidence type="ECO:0000256" key="3">
    <source>
        <dbReference type="ARBA" id="ARBA00007931"/>
    </source>
</evidence>
<evidence type="ECO:0000256" key="2">
    <source>
        <dbReference type="ARBA" id="ARBA00004141"/>
    </source>
</evidence>
<dbReference type="InterPro" id="IPR004387">
    <property type="entry name" value="Pept_M50_Zn"/>
</dbReference>
<dbReference type="EMBL" id="SVER01000011">
    <property type="protein sequence ID" value="MBE5919245.1"/>
    <property type="molecule type" value="Genomic_DNA"/>
</dbReference>
<keyword evidence="4" id="KW-0645">Protease</keyword>
<comment type="similarity">
    <text evidence="3 11">Belongs to the peptidase M50B family.</text>
</comment>
<evidence type="ECO:0000256" key="7">
    <source>
        <dbReference type="ARBA" id="ARBA00022833"/>
    </source>
</evidence>
<accession>A0A927YL44</accession>
<dbReference type="GO" id="GO:0006508">
    <property type="term" value="P:proteolysis"/>
    <property type="evidence" value="ECO:0007669"/>
    <property type="project" value="UniProtKB-KW"/>
</dbReference>
<dbReference type="NCBIfam" id="TIGR00054">
    <property type="entry name" value="RIP metalloprotease RseP"/>
    <property type="match status" value="1"/>
</dbReference>
<dbReference type="InterPro" id="IPR001478">
    <property type="entry name" value="PDZ"/>
</dbReference>
<dbReference type="GO" id="GO:0016020">
    <property type="term" value="C:membrane"/>
    <property type="evidence" value="ECO:0007669"/>
    <property type="project" value="UniProtKB-SubCell"/>
</dbReference>
<dbReference type="CDD" id="cd06163">
    <property type="entry name" value="S2P-M50_PDZ_RseP-like"/>
    <property type="match status" value="1"/>
</dbReference>
<comment type="subcellular location">
    <subcellularLocation>
        <location evidence="2">Membrane</location>
        <topology evidence="2">Multi-pass membrane protein</topology>
    </subcellularLocation>
</comment>
<dbReference type="Gene3D" id="2.30.42.10">
    <property type="match status" value="1"/>
</dbReference>
<dbReference type="GO" id="GO:0004222">
    <property type="term" value="F:metalloendopeptidase activity"/>
    <property type="evidence" value="ECO:0007669"/>
    <property type="project" value="InterPro"/>
</dbReference>
<feature type="transmembrane region" description="Helical" evidence="11">
    <location>
        <begin position="264"/>
        <end position="283"/>
    </location>
</feature>
<evidence type="ECO:0000256" key="4">
    <source>
        <dbReference type="ARBA" id="ARBA00022670"/>
    </source>
</evidence>
<sequence>MKIILAILIFSFIIIFHELGHFLFAKKCNVKVNEFTLGLGPTILSWGKGETKYCLKLLPFGGSCVMEGEDEESDSDRSFSKKSLWERFQIVFAGPFFNFILAYILSVVYIACIGVNDTTITDVMENMPAAEAGMKAGDKIISIDGYNVHFYNEVSIYTFLNADEDDYTVVYLRDGQKHTTTITPVYSKEAGKKMLGVTKTNDYQKVSPIKVLEYSVYEIKYQIYITLSSLKLLFTGQVSMNEVSGPVGVVSTISNVYDESVTSGAFYVFINLTSIAILLTANLGVMNLLPFPALDGGRILLFIIEGIRGKKMRPEIENGINLVGFGLLMVLMVVVMYNDILKLM</sequence>
<keyword evidence="5 11" id="KW-0812">Transmembrane</keyword>
<dbReference type="AlphaFoldDB" id="A0A927YL44"/>
<dbReference type="PANTHER" id="PTHR42837:SF2">
    <property type="entry name" value="MEMBRANE METALLOPROTEASE ARASP2, CHLOROPLASTIC-RELATED"/>
    <property type="match status" value="1"/>
</dbReference>
<comment type="caution">
    <text evidence="13">The sequence shown here is derived from an EMBL/GenBank/DDBJ whole genome shotgun (WGS) entry which is preliminary data.</text>
</comment>
<evidence type="ECO:0000313" key="14">
    <source>
        <dbReference type="Proteomes" id="UP000766246"/>
    </source>
</evidence>
<dbReference type="InterPro" id="IPR036034">
    <property type="entry name" value="PDZ_sf"/>
</dbReference>
<dbReference type="EC" id="3.4.24.-" evidence="11"/>
<evidence type="ECO:0000256" key="10">
    <source>
        <dbReference type="ARBA" id="ARBA00023136"/>
    </source>
</evidence>
<evidence type="ECO:0000256" key="5">
    <source>
        <dbReference type="ARBA" id="ARBA00022692"/>
    </source>
</evidence>
<dbReference type="Proteomes" id="UP000766246">
    <property type="component" value="Unassembled WGS sequence"/>
</dbReference>
<gene>
    <name evidence="13" type="primary">rseP</name>
    <name evidence="13" type="ORF">E7272_05300</name>
</gene>
<dbReference type="Pfam" id="PF02163">
    <property type="entry name" value="Peptidase_M50"/>
    <property type="match status" value="1"/>
</dbReference>
<evidence type="ECO:0000256" key="11">
    <source>
        <dbReference type="RuleBase" id="RU362031"/>
    </source>
</evidence>
<name>A0A927YL44_9FIRM</name>
<keyword evidence="9 11" id="KW-0482">Metalloprotease</keyword>
<keyword evidence="7 11" id="KW-0862">Zinc</keyword>
<evidence type="ECO:0000313" key="13">
    <source>
        <dbReference type="EMBL" id="MBE5919245.1"/>
    </source>
</evidence>
<dbReference type="PANTHER" id="PTHR42837">
    <property type="entry name" value="REGULATOR OF SIGMA-E PROTEASE RSEP"/>
    <property type="match status" value="1"/>
</dbReference>
<feature type="transmembrane region" description="Helical" evidence="11">
    <location>
        <begin position="319"/>
        <end position="337"/>
    </location>
</feature>
<keyword evidence="10 11" id="KW-0472">Membrane</keyword>
<keyword evidence="11" id="KW-0479">Metal-binding</keyword>
<dbReference type="SUPFAM" id="SSF50156">
    <property type="entry name" value="PDZ domain-like"/>
    <property type="match status" value="1"/>
</dbReference>
<feature type="transmembrane region" description="Helical" evidence="11">
    <location>
        <begin position="90"/>
        <end position="115"/>
    </location>
</feature>
<feature type="domain" description="PDZ" evidence="12">
    <location>
        <begin position="120"/>
        <end position="175"/>
    </location>
</feature>
<comment type="cofactor">
    <cofactor evidence="1 11">
        <name>Zn(2+)</name>
        <dbReference type="ChEBI" id="CHEBI:29105"/>
    </cofactor>
</comment>
<protein>
    <recommendedName>
        <fullName evidence="11">Zinc metalloprotease</fullName>
        <ecNumber evidence="11">3.4.24.-</ecNumber>
    </recommendedName>
</protein>
<evidence type="ECO:0000256" key="8">
    <source>
        <dbReference type="ARBA" id="ARBA00022989"/>
    </source>
</evidence>
<dbReference type="GO" id="GO:0046872">
    <property type="term" value="F:metal ion binding"/>
    <property type="evidence" value="ECO:0007669"/>
    <property type="project" value="UniProtKB-KW"/>
</dbReference>
<proteinExistence type="inferred from homology"/>
<dbReference type="InterPro" id="IPR008915">
    <property type="entry name" value="Peptidase_M50"/>
</dbReference>
<dbReference type="Pfam" id="PF17820">
    <property type="entry name" value="PDZ_6"/>
    <property type="match status" value="1"/>
</dbReference>
<evidence type="ECO:0000256" key="1">
    <source>
        <dbReference type="ARBA" id="ARBA00001947"/>
    </source>
</evidence>
<evidence type="ECO:0000259" key="12">
    <source>
        <dbReference type="PROSITE" id="PS50106"/>
    </source>
</evidence>
<organism evidence="13 14">
    <name type="scientific">Pseudobutyrivibrio ruminis</name>
    <dbReference type="NCBI Taxonomy" id="46206"/>
    <lineage>
        <taxon>Bacteria</taxon>
        <taxon>Bacillati</taxon>
        <taxon>Bacillota</taxon>
        <taxon>Clostridia</taxon>
        <taxon>Lachnospirales</taxon>
        <taxon>Lachnospiraceae</taxon>
        <taxon>Pseudobutyrivibrio</taxon>
    </lineage>
</organism>
<keyword evidence="8 11" id="KW-1133">Transmembrane helix</keyword>
<evidence type="ECO:0000256" key="9">
    <source>
        <dbReference type="ARBA" id="ARBA00023049"/>
    </source>
</evidence>
<keyword evidence="6 11" id="KW-0378">Hydrolase</keyword>
<reference evidence="13" key="1">
    <citation type="submission" date="2019-04" db="EMBL/GenBank/DDBJ databases">
        <title>Evolution of Biomass-Degrading Anaerobic Consortia Revealed by Metagenomics.</title>
        <authorList>
            <person name="Peng X."/>
        </authorList>
    </citation>
    <scope>NUCLEOTIDE SEQUENCE</scope>
    <source>
        <strain evidence="13">SIG311</strain>
    </source>
</reference>
<dbReference type="InterPro" id="IPR041489">
    <property type="entry name" value="PDZ_6"/>
</dbReference>
<dbReference type="CDD" id="cd23081">
    <property type="entry name" value="cpPDZ_EcRseP-like"/>
    <property type="match status" value="1"/>
</dbReference>